<feature type="transmembrane region" description="Helical" evidence="6">
    <location>
        <begin position="154"/>
        <end position="176"/>
    </location>
</feature>
<dbReference type="PANTHER" id="PTHR48022">
    <property type="entry name" value="PLASTIDIC GLUCOSE TRANSPORTER 4"/>
    <property type="match status" value="1"/>
</dbReference>
<feature type="transmembrane region" description="Helical" evidence="6">
    <location>
        <begin position="439"/>
        <end position="462"/>
    </location>
</feature>
<feature type="transmembrane region" description="Helical" evidence="6">
    <location>
        <begin position="371"/>
        <end position="391"/>
    </location>
</feature>
<keyword evidence="5 6" id="KW-0472">Membrane</keyword>
<dbReference type="InterPro" id="IPR005828">
    <property type="entry name" value="MFS_sugar_transport-like"/>
</dbReference>
<evidence type="ECO:0000259" key="7">
    <source>
        <dbReference type="PROSITE" id="PS50850"/>
    </source>
</evidence>
<feature type="transmembrane region" description="Helical" evidence="6">
    <location>
        <begin position="43"/>
        <end position="63"/>
    </location>
</feature>
<feature type="non-terminal residue" evidence="8">
    <location>
        <position position="1"/>
    </location>
</feature>
<dbReference type="Gene3D" id="1.20.1250.20">
    <property type="entry name" value="MFS general substrate transporter like domains"/>
    <property type="match status" value="1"/>
</dbReference>
<dbReference type="PROSITE" id="PS00217">
    <property type="entry name" value="SUGAR_TRANSPORT_2"/>
    <property type="match status" value="1"/>
</dbReference>
<feature type="transmembrane region" description="Helical" evidence="6">
    <location>
        <begin position="307"/>
        <end position="330"/>
    </location>
</feature>
<dbReference type="PROSITE" id="PS50850">
    <property type="entry name" value="MFS"/>
    <property type="match status" value="1"/>
</dbReference>
<dbReference type="PANTHER" id="PTHR48022:SF10">
    <property type="entry name" value="MAJOR FACILITATOR SUPERFAMILY (MFS) PROFILE DOMAIN-CONTAINING PROTEIN"/>
    <property type="match status" value="1"/>
</dbReference>
<feature type="transmembrane region" description="Helical" evidence="6">
    <location>
        <begin position="342"/>
        <end position="364"/>
    </location>
</feature>
<evidence type="ECO:0000256" key="4">
    <source>
        <dbReference type="ARBA" id="ARBA00022989"/>
    </source>
</evidence>
<keyword evidence="4 6" id="KW-1133">Transmembrane helix</keyword>
<organism evidence="8 9">
    <name type="scientific">Apiospora arundinis</name>
    <dbReference type="NCBI Taxonomy" id="335852"/>
    <lineage>
        <taxon>Eukaryota</taxon>
        <taxon>Fungi</taxon>
        <taxon>Dikarya</taxon>
        <taxon>Ascomycota</taxon>
        <taxon>Pezizomycotina</taxon>
        <taxon>Sordariomycetes</taxon>
        <taxon>Xylariomycetidae</taxon>
        <taxon>Amphisphaeriales</taxon>
        <taxon>Apiosporaceae</taxon>
        <taxon>Apiospora</taxon>
    </lineage>
</organism>
<feature type="domain" description="Major facilitator superfamily (MFS) profile" evidence="7">
    <location>
        <begin position="50"/>
        <end position="496"/>
    </location>
</feature>
<keyword evidence="3 6" id="KW-0812">Transmembrane</keyword>
<feature type="transmembrane region" description="Helical" evidence="6">
    <location>
        <begin position="103"/>
        <end position="124"/>
    </location>
</feature>
<dbReference type="InterPro" id="IPR005829">
    <property type="entry name" value="Sugar_transporter_CS"/>
</dbReference>
<evidence type="ECO:0000256" key="5">
    <source>
        <dbReference type="ARBA" id="ARBA00023136"/>
    </source>
</evidence>
<dbReference type="InterPro" id="IPR050360">
    <property type="entry name" value="MFS_Sugar_Transporters"/>
</dbReference>
<reference evidence="8 9" key="1">
    <citation type="journal article" date="2024" name="IMA Fungus">
        <title>Apiospora arundinis, a panoply of carbohydrate-active enzymes and secondary metabolites.</title>
        <authorList>
            <person name="Sorensen T."/>
            <person name="Petersen C."/>
            <person name="Muurmann A.T."/>
            <person name="Christiansen J.V."/>
            <person name="Brundto M.L."/>
            <person name="Overgaard C.K."/>
            <person name="Boysen A.T."/>
            <person name="Wollenberg R.D."/>
            <person name="Larsen T.O."/>
            <person name="Sorensen J.L."/>
            <person name="Nielsen K.L."/>
            <person name="Sondergaard T.E."/>
        </authorList>
    </citation>
    <scope>NUCLEOTIDE SEQUENCE [LARGE SCALE GENOMIC DNA]</scope>
    <source>
        <strain evidence="8 9">AAU 773</strain>
    </source>
</reference>
<evidence type="ECO:0000256" key="2">
    <source>
        <dbReference type="ARBA" id="ARBA00010992"/>
    </source>
</evidence>
<dbReference type="EMBL" id="JAPCWZ010000007">
    <property type="protein sequence ID" value="KAK8855427.1"/>
    <property type="molecule type" value="Genomic_DNA"/>
</dbReference>
<gene>
    <name evidence="8" type="ORF">PGQ11_011339</name>
</gene>
<accession>A0ABR2HZB4</accession>
<comment type="similarity">
    <text evidence="2">Belongs to the major facilitator superfamily. Sugar transporter (TC 2.A.1.1) family.</text>
</comment>
<feature type="transmembrane region" description="Helical" evidence="6">
    <location>
        <begin position="131"/>
        <end position="148"/>
    </location>
</feature>
<feature type="transmembrane region" description="Helical" evidence="6">
    <location>
        <begin position="188"/>
        <end position="207"/>
    </location>
</feature>
<evidence type="ECO:0000313" key="9">
    <source>
        <dbReference type="Proteomes" id="UP001390339"/>
    </source>
</evidence>
<feature type="transmembrane region" description="Helical" evidence="6">
    <location>
        <begin position="403"/>
        <end position="427"/>
    </location>
</feature>
<dbReference type="InterPro" id="IPR036259">
    <property type="entry name" value="MFS_trans_sf"/>
</dbReference>
<evidence type="ECO:0000313" key="8">
    <source>
        <dbReference type="EMBL" id="KAK8855427.1"/>
    </source>
</evidence>
<sequence length="539" mass="59484">AFVLLEAGRVCRVTTCKLGAPHSLLSVISILKMGSVDKDTIRANWRCFLACGLIILSPFQYGIDFGMIGGLQAMPGFLKVYGYRVDTKIAKIGWNISTERQQLISSLMTLGAFISSGTAGFTAAKFGRRDCLWLASILCCVSNIIMMATEDIGALYAGRLLIGLANGYFMTFSQLYIQECSPAKYRGLFLTAFQFSTSIGTLIGTIVDWATAGRPDKTAYLIPLGLIYVVPFILSVAMIFIPESPRWLILQGKLDKGRKSLEWLRPEGSPIDDEAAIIKAAIDKEREMGGSIGVVDMFKNPIDRRRTFLSVSAVTLQAASGSMFIIAYKAYFFTMANVSDPFAMSCVLSTVGLVAIFANSLIVTRYGRRRVLLMTGLVTCGVLQLIVAVVYDKNPGAKVTGQVLVAFSCLYLMSYNGMIASYAWLAGGEIPSQRLRSHTFGLAAAVGFFFAWLTTFTAPYFINPQSLNWGPRYGYIWLPSCVVSAVWVYFFLPEVKGRTLEEIDEMFAARLPARKFRGYVCVENRPTDEKEEVVVEQKE</sequence>
<evidence type="ECO:0000256" key="1">
    <source>
        <dbReference type="ARBA" id="ARBA00004141"/>
    </source>
</evidence>
<comment type="caution">
    <text evidence="8">The sequence shown here is derived from an EMBL/GenBank/DDBJ whole genome shotgun (WGS) entry which is preliminary data.</text>
</comment>
<proteinExistence type="inferred from homology"/>
<feature type="transmembrane region" description="Helical" evidence="6">
    <location>
        <begin position="474"/>
        <end position="492"/>
    </location>
</feature>
<name>A0ABR2HZB4_9PEZI</name>
<keyword evidence="9" id="KW-1185">Reference proteome</keyword>
<dbReference type="SUPFAM" id="SSF103473">
    <property type="entry name" value="MFS general substrate transporter"/>
    <property type="match status" value="1"/>
</dbReference>
<protein>
    <submittedName>
        <fullName evidence="8">General substrate transporter</fullName>
    </submittedName>
</protein>
<dbReference type="InterPro" id="IPR020846">
    <property type="entry name" value="MFS_dom"/>
</dbReference>
<evidence type="ECO:0000256" key="3">
    <source>
        <dbReference type="ARBA" id="ARBA00022692"/>
    </source>
</evidence>
<feature type="transmembrane region" description="Helical" evidence="6">
    <location>
        <begin position="219"/>
        <end position="241"/>
    </location>
</feature>
<dbReference type="Pfam" id="PF00083">
    <property type="entry name" value="Sugar_tr"/>
    <property type="match status" value="1"/>
</dbReference>
<comment type="subcellular location">
    <subcellularLocation>
        <location evidence="1">Membrane</location>
        <topology evidence="1">Multi-pass membrane protein</topology>
    </subcellularLocation>
</comment>
<evidence type="ECO:0000256" key="6">
    <source>
        <dbReference type="SAM" id="Phobius"/>
    </source>
</evidence>
<dbReference type="Proteomes" id="UP001390339">
    <property type="component" value="Unassembled WGS sequence"/>
</dbReference>